<comment type="cofactor">
    <cofactor evidence="2">
        <name>Fe cation</name>
        <dbReference type="ChEBI" id="CHEBI:24875"/>
    </cofactor>
    <text evidence="2">Binds 1 Fe cation per subunit.</text>
</comment>
<feature type="domain" description="Pirin N-terminal" evidence="4">
    <location>
        <begin position="24"/>
        <end position="119"/>
    </location>
</feature>
<dbReference type="InterPro" id="IPR003829">
    <property type="entry name" value="Pirin_N_dom"/>
</dbReference>
<protein>
    <submittedName>
        <fullName evidence="6">Pirin domain protein</fullName>
    </submittedName>
</protein>
<sequence>MERQVMREVTGTPTIDGAGVLLNRYLGFHTVQLFDPILVLDLFDSTDSEEYTAGFPLHPHRGIECISYVMRGRLLHRDSLGLKTEMGDGDLAWMCAGSGIMHEERIPSTERHLGIQIWLNLPQQEKMARPEFRCIHTRDMKTLPFTGGSVRLLAGTYLNARGHRGAHLPLDLYHISLEPGARLAIPVDSERSVAVLALEGDAIICGTSVAERTAVKLSGGHFATVAATQAMPAQLLFISSLPLKEHVAWGGPIVMNTQSELDQAFAELRRGKFLRDTIDYAEV</sequence>
<evidence type="ECO:0000259" key="5">
    <source>
        <dbReference type="Pfam" id="PF05726"/>
    </source>
</evidence>
<evidence type="ECO:0000256" key="3">
    <source>
        <dbReference type="RuleBase" id="RU003457"/>
    </source>
</evidence>
<evidence type="ECO:0000256" key="2">
    <source>
        <dbReference type="PIRSR" id="PIRSR006232-1"/>
    </source>
</evidence>
<evidence type="ECO:0000313" key="6">
    <source>
        <dbReference type="EMBL" id="AEB06507.1"/>
    </source>
</evidence>
<dbReference type="InterPro" id="IPR011051">
    <property type="entry name" value="RmlC_Cupin_sf"/>
</dbReference>
<dbReference type="eggNOG" id="COG1741">
    <property type="taxonomic scope" value="Bacteria"/>
</dbReference>
<dbReference type="Gene3D" id="2.60.120.10">
    <property type="entry name" value="Jelly Rolls"/>
    <property type="match status" value="2"/>
</dbReference>
<evidence type="ECO:0000256" key="1">
    <source>
        <dbReference type="ARBA" id="ARBA00008416"/>
    </source>
</evidence>
<comment type="similarity">
    <text evidence="1 3">Belongs to the pirin family.</text>
</comment>
<feature type="binding site" evidence="2">
    <location>
        <position position="102"/>
    </location>
    <ligand>
        <name>Fe cation</name>
        <dbReference type="ChEBI" id="CHEBI:24875"/>
    </ligand>
</feature>
<dbReference type="Pfam" id="PF02678">
    <property type="entry name" value="Pirin"/>
    <property type="match status" value="1"/>
</dbReference>
<dbReference type="CDD" id="cd02909">
    <property type="entry name" value="cupin_pirin_N"/>
    <property type="match status" value="1"/>
</dbReference>
<feature type="binding site" evidence="2">
    <location>
        <position position="58"/>
    </location>
    <ligand>
        <name>Fe cation</name>
        <dbReference type="ChEBI" id="CHEBI:24875"/>
    </ligand>
</feature>
<keyword evidence="7" id="KW-1185">Reference proteome</keyword>
<dbReference type="KEGG" id="cgo:Corgl_0388"/>
<dbReference type="InterPro" id="IPR008778">
    <property type="entry name" value="Pirin_C_dom"/>
</dbReference>
<keyword evidence="2" id="KW-0479">Metal-binding</keyword>
<dbReference type="HOGENOM" id="CLU_045717_5_0_11"/>
<dbReference type="Proteomes" id="UP000006851">
    <property type="component" value="Chromosome"/>
</dbReference>
<dbReference type="PANTHER" id="PTHR13903:SF8">
    <property type="entry name" value="PIRIN"/>
    <property type="match status" value="1"/>
</dbReference>
<feature type="binding site" evidence="2">
    <location>
        <position position="60"/>
    </location>
    <ligand>
        <name>Fe cation</name>
        <dbReference type="ChEBI" id="CHEBI:24875"/>
    </ligand>
</feature>
<dbReference type="AlphaFoldDB" id="F2NAI0"/>
<dbReference type="STRING" id="700015.Corgl_0388"/>
<gene>
    <name evidence="6" type="ordered locus">Corgl_0388</name>
</gene>
<keyword evidence="2" id="KW-0408">Iron</keyword>
<proteinExistence type="inferred from homology"/>
<dbReference type="OrthoDB" id="321327at2"/>
<accession>F2NAI0</accession>
<evidence type="ECO:0000313" key="7">
    <source>
        <dbReference type="Proteomes" id="UP000006851"/>
    </source>
</evidence>
<dbReference type="EMBL" id="CP002628">
    <property type="protein sequence ID" value="AEB06507.1"/>
    <property type="molecule type" value="Genomic_DNA"/>
</dbReference>
<dbReference type="PIRSF" id="PIRSF006232">
    <property type="entry name" value="Pirin"/>
    <property type="match status" value="1"/>
</dbReference>
<feature type="binding site" evidence="2">
    <location>
        <position position="104"/>
    </location>
    <ligand>
        <name>Fe cation</name>
        <dbReference type="ChEBI" id="CHEBI:24875"/>
    </ligand>
</feature>
<dbReference type="Pfam" id="PF05726">
    <property type="entry name" value="Pirin_C"/>
    <property type="match status" value="1"/>
</dbReference>
<reference evidence="7" key="1">
    <citation type="journal article" date="2013" name="Stand. Genomic Sci.">
        <title>Complete genome sequence of Coriobacterium glomerans type strain (PW2(T)) from the midgut of Pyrrhocoris apterus L. (red soldier bug).</title>
        <authorList>
            <person name="Stackebrandt E."/>
            <person name="Zeytun A."/>
            <person name="Lapidus A."/>
            <person name="Nolan M."/>
            <person name="Lucas S."/>
            <person name="Hammon N."/>
            <person name="Deshpande S."/>
            <person name="Cheng J.F."/>
            <person name="Tapia R."/>
            <person name="Goodwin L.A."/>
            <person name="Pitluck S."/>
            <person name="Liolios K."/>
            <person name="Pagani I."/>
            <person name="Ivanova N."/>
            <person name="Mavromatis K."/>
            <person name="Mikhailova N."/>
            <person name="Huntemann M."/>
            <person name="Pati A."/>
            <person name="Chen A."/>
            <person name="Palaniappan K."/>
            <person name="Chang Y.J."/>
            <person name="Land M."/>
            <person name="Hauser L."/>
            <person name="Rohde M."/>
            <person name="Pukall R."/>
            <person name="Goker M."/>
            <person name="Detter J.C."/>
            <person name="Woyke T."/>
            <person name="Bristow J."/>
            <person name="Eisen J.A."/>
            <person name="Markowitz V."/>
            <person name="Hugenholtz P."/>
            <person name="Kyrpides N.C."/>
            <person name="Klenk H.P."/>
        </authorList>
    </citation>
    <scope>NUCLEOTIDE SEQUENCE</scope>
    <source>
        <strain evidence="7">ATCC 49209 / DSM 20642 / JCM 10262 / PW2</strain>
    </source>
</reference>
<dbReference type="InterPro" id="IPR012093">
    <property type="entry name" value="Pirin"/>
</dbReference>
<feature type="domain" description="Pirin C-terminal" evidence="5">
    <location>
        <begin position="173"/>
        <end position="273"/>
    </location>
</feature>
<evidence type="ECO:0000259" key="4">
    <source>
        <dbReference type="Pfam" id="PF02678"/>
    </source>
</evidence>
<dbReference type="PANTHER" id="PTHR13903">
    <property type="entry name" value="PIRIN-RELATED"/>
    <property type="match status" value="1"/>
</dbReference>
<dbReference type="GO" id="GO:0046872">
    <property type="term" value="F:metal ion binding"/>
    <property type="evidence" value="ECO:0007669"/>
    <property type="project" value="UniProtKB-KW"/>
</dbReference>
<dbReference type="CDD" id="cd02247">
    <property type="entry name" value="cupin_pirin_C"/>
    <property type="match status" value="1"/>
</dbReference>
<dbReference type="SUPFAM" id="SSF51182">
    <property type="entry name" value="RmlC-like cupins"/>
    <property type="match status" value="1"/>
</dbReference>
<name>F2NAI0_CORGP</name>
<dbReference type="InterPro" id="IPR014710">
    <property type="entry name" value="RmlC-like_jellyroll"/>
</dbReference>
<organism evidence="6 7">
    <name type="scientific">Coriobacterium glomerans (strain ATCC 49209 / DSM 20642 / JCM 10262 / PW2)</name>
    <dbReference type="NCBI Taxonomy" id="700015"/>
    <lineage>
        <taxon>Bacteria</taxon>
        <taxon>Bacillati</taxon>
        <taxon>Actinomycetota</taxon>
        <taxon>Coriobacteriia</taxon>
        <taxon>Coriobacteriales</taxon>
        <taxon>Coriobacteriaceae</taxon>
        <taxon>Coriobacterium</taxon>
    </lineage>
</organism>